<accession>A0A0R1K7K3</accession>
<evidence type="ECO:0000256" key="2">
    <source>
        <dbReference type="ARBA" id="ARBA00022592"/>
    </source>
</evidence>
<dbReference type="GO" id="GO:0006817">
    <property type="term" value="P:phosphate ion transport"/>
    <property type="evidence" value="ECO:0007669"/>
    <property type="project" value="UniProtKB-KW"/>
</dbReference>
<dbReference type="Pfam" id="PF00005">
    <property type="entry name" value="ABC_tran"/>
    <property type="match status" value="1"/>
</dbReference>
<evidence type="ECO:0000256" key="3">
    <source>
        <dbReference type="ARBA" id="ARBA00022741"/>
    </source>
</evidence>
<keyword evidence="1" id="KW-0813">Transport</keyword>
<dbReference type="GO" id="GO:0016887">
    <property type="term" value="F:ATP hydrolysis activity"/>
    <property type="evidence" value="ECO:0007669"/>
    <property type="project" value="InterPro"/>
</dbReference>
<dbReference type="STRING" id="1423775.FD03_GL000313"/>
<dbReference type="InterPro" id="IPR027417">
    <property type="entry name" value="P-loop_NTPase"/>
</dbReference>
<dbReference type="InterPro" id="IPR017871">
    <property type="entry name" value="ABC_transporter-like_CS"/>
</dbReference>
<protein>
    <submittedName>
        <fullName evidence="6">ABC-type uncharacterized transport system, ATPase component</fullName>
    </submittedName>
</protein>
<dbReference type="PROSITE" id="PS50893">
    <property type="entry name" value="ABC_TRANSPORTER_2"/>
    <property type="match status" value="1"/>
</dbReference>
<name>A0A0R1K7K3_9LACO</name>
<reference evidence="6 7" key="1">
    <citation type="journal article" date="2015" name="Genome Announc.">
        <title>Expanding the biotechnology potential of lactobacilli through comparative genomics of 213 strains and associated genera.</title>
        <authorList>
            <person name="Sun Z."/>
            <person name="Harris H.M."/>
            <person name="McCann A."/>
            <person name="Guo C."/>
            <person name="Argimon S."/>
            <person name="Zhang W."/>
            <person name="Yang X."/>
            <person name="Jeffery I.B."/>
            <person name="Cooney J.C."/>
            <person name="Kagawa T.F."/>
            <person name="Liu W."/>
            <person name="Song Y."/>
            <person name="Salvetti E."/>
            <person name="Wrobel A."/>
            <person name="Rasinkangas P."/>
            <person name="Parkhill J."/>
            <person name="Rea M.C."/>
            <person name="O'Sullivan O."/>
            <person name="Ritari J."/>
            <person name="Douillard F.P."/>
            <person name="Paul Ross R."/>
            <person name="Yang R."/>
            <person name="Briner A.E."/>
            <person name="Felis G.E."/>
            <person name="de Vos W.M."/>
            <person name="Barrangou R."/>
            <person name="Klaenhammer T.R."/>
            <person name="Caufield P.W."/>
            <person name="Cui Y."/>
            <person name="Zhang H."/>
            <person name="O'Toole P.W."/>
        </authorList>
    </citation>
    <scope>NUCLEOTIDE SEQUENCE [LARGE SCALE GENOMIC DNA]</scope>
    <source>
        <strain evidence="6 7">DSM 19682</strain>
    </source>
</reference>
<gene>
    <name evidence="6" type="ORF">FD03_GL000313</name>
</gene>
<evidence type="ECO:0000256" key="1">
    <source>
        <dbReference type="ARBA" id="ARBA00022448"/>
    </source>
</evidence>
<dbReference type="eggNOG" id="COG4619">
    <property type="taxonomic scope" value="Bacteria"/>
</dbReference>
<dbReference type="PATRIC" id="fig|1423775.4.peg.318"/>
<evidence type="ECO:0000256" key="4">
    <source>
        <dbReference type="ARBA" id="ARBA00022840"/>
    </source>
</evidence>
<dbReference type="EMBL" id="AZDZ01000011">
    <property type="protein sequence ID" value="KRK79614.1"/>
    <property type="molecule type" value="Genomic_DNA"/>
</dbReference>
<keyword evidence="3" id="KW-0547">Nucleotide-binding</keyword>
<dbReference type="PANTHER" id="PTHR43423:SF1">
    <property type="entry name" value="ABC TRANSPORTER I FAMILY MEMBER 17"/>
    <property type="match status" value="1"/>
</dbReference>
<dbReference type="Proteomes" id="UP000051248">
    <property type="component" value="Unassembled WGS sequence"/>
</dbReference>
<sequence>MKDNHMSNVNNVKAFKNIDGVKHLKNIFELTDLSYQVGDKKILKNINLNIEQGKYITFVGPSGSGKSTLMRILASMISATSGEALFNGKKISSYEPTEYRRRVSYAFQQPTLFGKTVKDNLEFPYIVRGKEFDWEQVTKFLNYVNLDESYIDKSVNDVSGGEKQRIALLRNLIFPPEVLITDEVTTGLDADNKEIVHNILNKFNQDDGLTILRVTHDDSEIEQATDKVTVKNGEVI</sequence>
<evidence type="ECO:0000313" key="6">
    <source>
        <dbReference type="EMBL" id="KRK79614.1"/>
    </source>
</evidence>
<dbReference type="PROSITE" id="PS00211">
    <property type="entry name" value="ABC_TRANSPORTER_1"/>
    <property type="match status" value="1"/>
</dbReference>
<feature type="domain" description="ABC transporter" evidence="5">
    <location>
        <begin position="28"/>
        <end position="235"/>
    </location>
</feature>
<evidence type="ECO:0000313" key="7">
    <source>
        <dbReference type="Proteomes" id="UP000051248"/>
    </source>
</evidence>
<keyword evidence="2" id="KW-0592">Phosphate transport</keyword>
<dbReference type="AlphaFoldDB" id="A0A0R1K7K3"/>
<dbReference type="InterPro" id="IPR003439">
    <property type="entry name" value="ABC_transporter-like_ATP-bd"/>
</dbReference>
<proteinExistence type="predicted"/>
<keyword evidence="4" id="KW-0067">ATP-binding</keyword>
<dbReference type="SUPFAM" id="SSF52540">
    <property type="entry name" value="P-loop containing nucleoside triphosphate hydrolases"/>
    <property type="match status" value="1"/>
</dbReference>
<keyword evidence="7" id="KW-1185">Reference proteome</keyword>
<dbReference type="PANTHER" id="PTHR43423">
    <property type="entry name" value="ABC TRANSPORTER I FAMILY MEMBER 17"/>
    <property type="match status" value="1"/>
</dbReference>
<organism evidence="6 7">
    <name type="scientific">Companilactobacillus nodensis DSM 19682 = JCM 14932 = NBRC 107160</name>
    <dbReference type="NCBI Taxonomy" id="1423775"/>
    <lineage>
        <taxon>Bacteria</taxon>
        <taxon>Bacillati</taxon>
        <taxon>Bacillota</taxon>
        <taxon>Bacilli</taxon>
        <taxon>Lactobacillales</taxon>
        <taxon>Lactobacillaceae</taxon>
        <taxon>Companilactobacillus</taxon>
    </lineage>
</organism>
<dbReference type="Gene3D" id="3.40.50.300">
    <property type="entry name" value="P-loop containing nucleotide triphosphate hydrolases"/>
    <property type="match status" value="1"/>
</dbReference>
<dbReference type="InterPro" id="IPR003593">
    <property type="entry name" value="AAA+_ATPase"/>
</dbReference>
<dbReference type="GO" id="GO:0005524">
    <property type="term" value="F:ATP binding"/>
    <property type="evidence" value="ECO:0007669"/>
    <property type="project" value="UniProtKB-KW"/>
</dbReference>
<dbReference type="SMART" id="SM00382">
    <property type="entry name" value="AAA"/>
    <property type="match status" value="1"/>
</dbReference>
<comment type="caution">
    <text evidence="6">The sequence shown here is derived from an EMBL/GenBank/DDBJ whole genome shotgun (WGS) entry which is preliminary data.</text>
</comment>
<evidence type="ECO:0000259" key="5">
    <source>
        <dbReference type="PROSITE" id="PS50893"/>
    </source>
</evidence>